<keyword evidence="4" id="KW-0507">mRNA processing</keyword>
<dbReference type="GO" id="GO:0003729">
    <property type="term" value="F:mRNA binding"/>
    <property type="evidence" value="ECO:0007669"/>
    <property type="project" value="TreeGrafter"/>
</dbReference>
<accession>G8YBX4</accession>
<dbReference type="Pfam" id="PF06058">
    <property type="entry name" value="DCP1"/>
    <property type="match status" value="1"/>
</dbReference>
<dbReference type="GO" id="GO:0008047">
    <property type="term" value="F:enzyme activator activity"/>
    <property type="evidence" value="ECO:0007669"/>
    <property type="project" value="InterPro"/>
</dbReference>
<comment type="similarity">
    <text evidence="2">Belongs to the DCP1 family.</text>
</comment>
<dbReference type="GO" id="GO:0000932">
    <property type="term" value="C:P-body"/>
    <property type="evidence" value="ECO:0007669"/>
    <property type="project" value="TreeGrafter"/>
</dbReference>
<dbReference type="PANTHER" id="PTHR16290">
    <property type="entry name" value="TRANSCRIPTION FACTOR SMIF DECAPPING ENZYME DCP1"/>
    <property type="match status" value="1"/>
</dbReference>
<feature type="region of interest" description="Disordered" evidence="5">
    <location>
        <begin position="1"/>
        <end position="24"/>
    </location>
</feature>
<keyword evidence="7" id="KW-1185">Reference proteome</keyword>
<dbReference type="GO" id="GO:0006397">
    <property type="term" value="P:mRNA processing"/>
    <property type="evidence" value="ECO:0007669"/>
    <property type="project" value="UniProtKB-KW"/>
</dbReference>
<dbReference type="OrthoDB" id="440673at2759"/>
<dbReference type="InterPro" id="IPR011993">
    <property type="entry name" value="PH-like_dom_sf"/>
</dbReference>
<evidence type="ECO:0000256" key="5">
    <source>
        <dbReference type="SAM" id="MobiDB-lite"/>
    </source>
</evidence>
<dbReference type="SUPFAM" id="SSF50729">
    <property type="entry name" value="PH domain-like"/>
    <property type="match status" value="1"/>
</dbReference>
<gene>
    <name evidence="6" type="primary">Piso0_002182</name>
    <name evidence="6" type="ORF">GNLVRS01_PISO0J06455g</name>
</gene>
<dbReference type="HOGENOM" id="CLU_113008_0_0_1"/>
<dbReference type="AlphaFoldDB" id="G8YBX4"/>
<sequence>MGERKEGTNDKGSNRKGDGKNKVSNQKALELYRNTLNFNVISRYDPHIKQLLYHTSHSVIYKYNDYTEEWVKLDYSGTLALYLRDYRLPNGGSAPTYDDLQNLFCYGLVLLNRNNPECFSLGLLPNKVINHFFPYGLPNVNILSMDVELNGNLIIVKNLLGEIYGLWVFNEDDRIKLYKLLEFCITNDAKMF</sequence>
<evidence type="ECO:0000256" key="3">
    <source>
        <dbReference type="ARBA" id="ARBA00022490"/>
    </source>
</evidence>
<keyword evidence="3" id="KW-0963">Cytoplasm</keyword>
<dbReference type="InterPro" id="IPR010334">
    <property type="entry name" value="Dcp1"/>
</dbReference>
<feature type="compositionally biased region" description="Basic and acidic residues" evidence="5">
    <location>
        <begin position="1"/>
        <end position="21"/>
    </location>
</feature>
<dbReference type="Proteomes" id="UP000005222">
    <property type="component" value="Chromosome J"/>
</dbReference>
<comment type="subcellular location">
    <subcellularLocation>
        <location evidence="1">Cytoplasm</location>
    </subcellularLocation>
</comment>
<dbReference type="STRING" id="559304.G8YBX4"/>
<dbReference type="eggNOG" id="KOG2868">
    <property type="taxonomic scope" value="Eukaryota"/>
</dbReference>
<dbReference type="FunCoup" id="G8YBX4">
    <property type="interactions" value="267"/>
</dbReference>
<evidence type="ECO:0000313" key="6">
    <source>
        <dbReference type="EMBL" id="CCE82455.1"/>
    </source>
</evidence>
<dbReference type="GO" id="GO:0000290">
    <property type="term" value="P:deadenylation-dependent decapping of nuclear-transcribed mRNA"/>
    <property type="evidence" value="ECO:0007669"/>
    <property type="project" value="InterPro"/>
</dbReference>
<reference evidence="6 7" key="1">
    <citation type="journal article" date="2012" name="G3 (Bethesda)">
        <title>Pichia sorbitophila, an interspecies yeast hybrid reveals early steps of genome resolution following polyploidization.</title>
        <authorList>
            <person name="Leh Louis V."/>
            <person name="Despons L."/>
            <person name="Friedrich A."/>
            <person name="Martin T."/>
            <person name="Durrens P."/>
            <person name="Casaregola S."/>
            <person name="Neuveglise C."/>
            <person name="Fairhead C."/>
            <person name="Marck C."/>
            <person name="Cruz J.A."/>
            <person name="Straub M.L."/>
            <person name="Kugler V."/>
            <person name="Sacerdot C."/>
            <person name="Uzunov Z."/>
            <person name="Thierry A."/>
            <person name="Weiss S."/>
            <person name="Bleykasten C."/>
            <person name="De Montigny J."/>
            <person name="Jacques N."/>
            <person name="Jung P."/>
            <person name="Lemaire M."/>
            <person name="Mallet S."/>
            <person name="Morel G."/>
            <person name="Richard G.F."/>
            <person name="Sarkar A."/>
            <person name="Savel G."/>
            <person name="Schacherer J."/>
            <person name="Seret M.L."/>
            <person name="Talla E."/>
            <person name="Samson G."/>
            <person name="Jubin C."/>
            <person name="Poulain J."/>
            <person name="Vacherie B."/>
            <person name="Barbe V."/>
            <person name="Pelletier E."/>
            <person name="Sherman D.J."/>
            <person name="Westhof E."/>
            <person name="Weissenbach J."/>
            <person name="Baret P.V."/>
            <person name="Wincker P."/>
            <person name="Gaillardin C."/>
            <person name="Dujon B."/>
            <person name="Souciet J.L."/>
        </authorList>
    </citation>
    <scope>NUCLEOTIDE SEQUENCE [LARGE SCALE GENOMIC DNA]</scope>
    <source>
        <strain evidence="7">ATCC MYA-4447 / BCRC 22081 / CBS 7064 / NBRC 10061 / NRRL Y-12695</strain>
    </source>
</reference>
<dbReference type="GO" id="GO:0031087">
    <property type="term" value="P:deadenylation-independent decapping of nuclear-transcribed mRNA"/>
    <property type="evidence" value="ECO:0007669"/>
    <property type="project" value="TreeGrafter"/>
</dbReference>
<dbReference type="OMA" id="WIHEVND"/>
<evidence type="ECO:0000313" key="7">
    <source>
        <dbReference type="Proteomes" id="UP000005222"/>
    </source>
</evidence>
<evidence type="ECO:0000256" key="4">
    <source>
        <dbReference type="ARBA" id="ARBA00022664"/>
    </source>
</evidence>
<evidence type="ECO:0000256" key="1">
    <source>
        <dbReference type="ARBA" id="ARBA00004496"/>
    </source>
</evidence>
<organism evidence="6 7">
    <name type="scientific">Pichia sorbitophila (strain ATCC MYA-4447 / BCRC 22081 / CBS 7064 / NBRC 10061 / NRRL Y-12695)</name>
    <name type="common">Hybrid yeast</name>
    <dbReference type="NCBI Taxonomy" id="559304"/>
    <lineage>
        <taxon>Eukaryota</taxon>
        <taxon>Fungi</taxon>
        <taxon>Dikarya</taxon>
        <taxon>Ascomycota</taxon>
        <taxon>Saccharomycotina</taxon>
        <taxon>Pichiomycetes</taxon>
        <taxon>Debaryomycetaceae</taxon>
        <taxon>Millerozyma</taxon>
    </lineage>
</organism>
<name>G8YBX4_PICSO</name>
<protein>
    <submittedName>
        <fullName evidence="6">Piso0_002182 protein</fullName>
    </submittedName>
</protein>
<proteinExistence type="inferred from homology"/>
<evidence type="ECO:0000256" key="2">
    <source>
        <dbReference type="ARBA" id="ARBA00008778"/>
    </source>
</evidence>
<dbReference type="PANTHER" id="PTHR16290:SF0">
    <property type="entry name" value="DECAPPING PROTEIN 1, ISOFORM A"/>
    <property type="match status" value="1"/>
</dbReference>
<dbReference type="EMBL" id="FO082050">
    <property type="protein sequence ID" value="CCE82455.1"/>
    <property type="molecule type" value="Genomic_DNA"/>
</dbReference>
<dbReference type="InParanoid" id="G8YBX4"/>
<dbReference type="CDD" id="cd09804">
    <property type="entry name" value="Dcp1"/>
    <property type="match status" value="1"/>
</dbReference>
<dbReference type="Gene3D" id="2.30.29.30">
    <property type="entry name" value="Pleckstrin-homology domain (PH domain)/Phosphotyrosine-binding domain (PTB)"/>
    <property type="match status" value="1"/>
</dbReference>